<dbReference type="Pfam" id="PF05504">
    <property type="entry name" value="Spore_GerAC"/>
    <property type="match status" value="1"/>
</dbReference>
<evidence type="ECO:0000313" key="11">
    <source>
        <dbReference type="Proteomes" id="UP000790580"/>
    </source>
</evidence>
<sequence>MRKVLMYFLIVNATLVHTACWDRVELNDIALVSGTSVDLIGDKEYQIGLLIPLPSQLGGAGSEGGGGGTAGDQAFYVDSETGRTNREALNRLQNRMSRTISLGHRRIVIVGQELAKNGISNSLDTITRQRESRLSTLLLIARGEAIDVLNASPHLEQFSSEAVRELSVRYYWQSARDFYYELYLEGKDPFIPIADIVKNKNNAPEFQSEQIEIRAVGIFKDDKLNYITNEDQSLGVLCINERMAGNEVIIPITDEDQLSAEVLEQSTSIDYTIENDRPKFEVTVEASGSVIENEANLNLENPDALQQVEEKMNEQIETWVLSVIEKNLENSIDTFGFGALVSRKEPKLWDKWRKDWRDMLPNLDVEITIDGRLQTPGFVGQSIGRESED</sequence>
<dbReference type="Pfam" id="PF25198">
    <property type="entry name" value="Spore_GerAC_N"/>
    <property type="match status" value="1"/>
</dbReference>
<evidence type="ECO:0000259" key="8">
    <source>
        <dbReference type="Pfam" id="PF05504"/>
    </source>
</evidence>
<dbReference type="Gene3D" id="3.30.300.210">
    <property type="entry name" value="Nutrient germinant receptor protein C, domain 3"/>
    <property type="match status" value="1"/>
</dbReference>
<evidence type="ECO:0000259" key="9">
    <source>
        <dbReference type="Pfam" id="PF25198"/>
    </source>
</evidence>
<evidence type="ECO:0000256" key="7">
    <source>
        <dbReference type="ARBA" id="ARBA00023288"/>
    </source>
</evidence>
<evidence type="ECO:0000256" key="5">
    <source>
        <dbReference type="ARBA" id="ARBA00023136"/>
    </source>
</evidence>
<feature type="domain" description="Spore germination GerAC-like C-terminal" evidence="8">
    <location>
        <begin position="216"/>
        <end position="377"/>
    </location>
</feature>
<dbReference type="PANTHER" id="PTHR35789">
    <property type="entry name" value="SPORE GERMINATION PROTEIN B3"/>
    <property type="match status" value="1"/>
</dbReference>
<protein>
    <submittedName>
        <fullName evidence="10">Ger(X)C family spore germination protein</fullName>
    </submittedName>
</protein>
<dbReference type="InterPro" id="IPR008844">
    <property type="entry name" value="Spore_GerAC-like"/>
</dbReference>
<accession>A0ABS6JPW6</accession>
<comment type="subcellular location">
    <subcellularLocation>
        <location evidence="1">Membrane</location>
        <topology evidence="1">Lipid-anchor</topology>
    </subcellularLocation>
</comment>
<keyword evidence="5" id="KW-0472">Membrane</keyword>
<organism evidence="10 11">
    <name type="scientific">Evansella alkalicola</name>
    <dbReference type="NCBI Taxonomy" id="745819"/>
    <lineage>
        <taxon>Bacteria</taxon>
        <taxon>Bacillati</taxon>
        <taxon>Bacillota</taxon>
        <taxon>Bacilli</taxon>
        <taxon>Bacillales</taxon>
        <taxon>Bacillaceae</taxon>
        <taxon>Evansella</taxon>
    </lineage>
</organism>
<evidence type="ECO:0000256" key="6">
    <source>
        <dbReference type="ARBA" id="ARBA00023139"/>
    </source>
</evidence>
<evidence type="ECO:0000313" key="10">
    <source>
        <dbReference type="EMBL" id="MBU9720611.1"/>
    </source>
</evidence>
<reference evidence="10 11" key="1">
    <citation type="submission" date="2021-06" db="EMBL/GenBank/DDBJ databases">
        <title>Bacillus sp. RD4P76, an endophyte from a halophyte.</title>
        <authorList>
            <person name="Sun J.-Q."/>
        </authorList>
    </citation>
    <scope>NUCLEOTIDE SEQUENCE [LARGE SCALE GENOMIC DNA]</scope>
    <source>
        <strain evidence="10 11">JCM 17098</strain>
    </source>
</reference>
<dbReference type="InterPro" id="IPR038501">
    <property type="entry name" value="Spore_GerAC_C_sf"/>
</dbReference>
<comment type="similarity">
    <text evidence="2">Belongs to the GerABKC lipoprotein family.</text>
</comment>
<dbReference type="InterPro" id="IPR057336">
    <property type="entry name" value="GerAC_N"/>
</dbReference>
<dbReference type="RefSeq" id="WP_088075349.1">
    <property type="nucleotide sequence ID" value="NZ_JAHQCR010000020.1"/>
</dbReference>
<comment type="caution">
    <text evidence="10">The sequence shown here is derived from an EMBL/GenBank/DDBJ whole genome shotgun (WGS) entry which is preliminary data.</text>
</comment>
<keyword evidence="4" id="KW-0732">Signal</keyword>
<evidence type="ECO:0000256" key="1">
    <source>
        <dbReference type="ARBA" id="ARBA00004635"/>
    </source>
</evidence>
<evidence type="ECO:0000256" key="4">
    <source>
        <dbReference type="ARBA" id="ARBA00022729"/>
    </source>
</evidence>
<keyword evidence="11" id="KW-1185">Reference proteome</keyword>
<feature type="domain" description="Spore germination protein N-terminal" evidence="9">
    <location>
        <begin position="22"/>
        <end position="195"/>
    </location>
</feature>
<keyword evidence="7" id="KW-0449">Lipoprotein</keyword>
<name>A0ABS6JPW6_9BACI</name>
<evidence type="ECO:0000256" key="3">
    <source>
        <dbReference type="ARBA" id="ARBA00022544"/>
    </source>
</evidence>
<dbReference type="PANTHER" id="PTHR35789:SF1">
    <property type="entry name" value="SPORE GERMINATION PROTEIN B3"/>
    <property type="match status" value="1"/>
</dbReference>
<keyword evidence="6" id="KW-0564">Palmitate</keyword>
<proteinExistence type="inferred from homology"/>
<keyword evidence="3" id="KW-0309">Germination</keyword>
<gene>
    <name evidence="10" type="ORF">KS407_04020</name>
</gene>
<dbReference type="InterPro" id="IPR046953">
    <property type="entry name" value="Spore_GerAC-like_C"/>
</dbReference>
<evidence type="ECO:0000256" key="2">
    <source>
        <dbReference type="ARBA" id="ARBA00007886"/>
    </source>
</evidence>
<dbReference type="EMBL" id="JAHQCR010000020">
    <property type="protein sequence ID" value="MBU9720611.1"/>
    <property type="molecule type" value="Genomic_DNA"/>
</dbReference>
<dbReference type="NCBIfam" id="TIGR02887">
    <property type="entry name" value="spore_ger_x_C"/>
    <property type="match status" value="1"/>
</dbReference>
<dbReference type="Proteomes" id="UP000790580">
    <property type="component" value="Unassembled WGS sequence"/>
</dbReference>